<dbReference type="PANTHER" id="PTHR43194">
    <property type="entry name" value="HYDROLASE ALPHA/BETA FOLD FAMILY"/>
    <property type="match status" value="1"/>
</dbReference>
<protein>
    <recommendedName>
        <fullName evidence="1">AB hydrolase-1 domain-containing protein</fullName>
    </recommendedName>
</protein>
<dbReference type="InterPro" id="IPR000073">
    <property type="entry name" value="AB_hydrolase_1"/>
</dbReference>
<dbReference type="Pfam" id="PF12697">
    <property type="entry name" value="Abhydrolase_6"/>
    <property type="match status" value="1"/>
</dbReference>
<evidence type="ECO:0000313" key="2">
    <source>
        <dbReference type="EMBL" id="KIK01478.1"/>
    </source>
</evidence>
<organism evidence="2 3">
    <name type="scientific">Laccaria amethystina LaAM-08-1</name>
    <dbReference type="NCBI Taxonomy" id="1095629"/>
    <lineage>
        <taxon>Eukaryota</taxon>
        <taxon>Fungi</taxon>
        <taxon>Dikarya</taxon>
        <taxon>Basidiomycota</taxon>
        <taxon>Agaricomycotina</taxon>
        <taxon>Agaricomycetes</taxon>
        <taxon>Agaricomycetidae</taxon>
        <taxon>Agaricales</taxon>
        <taxon>Agaricineae</taxon>
        <taxon>Hydnangiaceae</taxon>
        <taxon>Laccaria</taxon>
    </lineage>
</organism>
<evidence type="ECO:0000313" key="3">
    <source>
        <dbReference type="Proteomes" id="UP000054477"/>
    </source>
</evidence>
<dbReference type="InterPro" id="IPR029058">
    <property type="entry name" value="AB_hydrolase_fold"/>
</dbReference>
<dbReference type="STRING" id="1095629.A0A0C9Y0D9"/>
<dbReference type="Gene3D" id="3.40.50.1820">
    <property type="entry name" value="alpha/beta hydrolase"/>
    <property type="match status" value="1"/>
</dbReference>
<accession>A0A0C9Y0D9</accession>
<dbReference type="OrthoDB" id="8119704at2759"/>
<reference evidence="3" key="2">
    <citation type="submission" date="2015-01" db="EMBL/GenBank/DDBJ databases">
        <title>Evolutionary Origins and Diversification of the Mycorrhizal Mutualists.</title>
        <authorList>
            <consortium name="DOE Joint Genome Institute"/>
            <consortium name="Mycorrhizal Genomics Consortium"/>
            <person name="Kohler A."/>
            <person name="Kuo A."/>
            <person name="Nagy L.G."/>
            <person name="Floudas D."/>
            <person name="Copeland A."/>
            <person name="Barry K.W."/>
            <person name="Cichocki N."/>
            <person name="Veneault-Fourrey C."/>
            <person name="LaButti K."/>
            <person name="Lindquist E.A."/>
            <person name="Lipzen A."/>
            <person name="Lundell T."/>
            <person name="Morin E."/>
            <person name="Murat C."/>
            <person name="Riley R."/>
            <person name="Ohm R."/>
            <person name="Sun H."/>
            <person name="Tunlid A."/>
            <person name="Henrissat B."/>
            <person name="Grigoriev I.V."/>
            <person name="Hibbett D.S."/>
            <person name="Martin F."/>
        </authorList>
    </citation>
    <scope>NUCLEOTIDE SEQUENCE [LARGE SCALE GENOMIC DNA]</scope>
    <source>
        <strain evidence="3">LaAM-08-1</strain>
    </source>
</reference>
<dbReference type="Proteomes" id="UP000054477">
    <property type="component" value="Unassembled WGS sequence"/>
</dbReference>
<reference evidence="2 3" key="1">
    <citation type="submission" date="2014-04" db="EMBL/GenBank/DDBJ databases">
        <authorList>
            <consortium name="DOE Joint Genome Institute"/>
            <person name="Kuo A."/>
            <person name="Kohler A."/>
            <person name="Nagy L.G."/>
            <person name="Floudas D."/>
            <person name="Copeland A."/>
            <person name="Barry K.W."/>
            <person name="Cichocki N."/>
            <person name="Veneault-Fourrey C."/>
            <person name="LaButti K."/>
            <person name="Lindquist E.A."/>
            <person name="Lipzen A."/>
            <person name="Lundell T."/>
            <person name="Morin E."/>
            <person name="Murat C."/>
            <person name="Sun H."/>
            <person name="Tunlid A."/>
            <person name="Henrissat B."/>
            <person name="Grigoriev I.V."/>
            <person name="Hibbett D.S."/>
            <person name="Martin F."/>
            <person name="Nordberg H.P."/>
            <person name="Cantor M.N."/>
            <person name="Hua S.X."/>
        </authorList>
    </citation>
    <scope>NUCLEOTIDE SEQUENCE [LARGE SCALE GENOMIC DNA]</scope>
    <source>
        <strain evidence="2 3">LaAM-08-1</strain>
    </source>
</reference>
<dbReference type="InterPro" id="IPR050228">
    <property type="entry name" value="Carboxylesterase_BioH"/>
</dbReference>
<keyword evidence="3" id="KW-1185">Reference proteome</keyword>
<dbReference type="PANTHER" id="PTHR43194:SF2">
    <property type="entry name" value="PEROXISOMAL MEMBRANE PROTEIN LPX1"/>
    <property type="match status" value="1"/>
</dbReference>
<gene>
    <name evidence="2" type="ORF">K443DRAFT_98596</name>
</gene>
<dbReference type="SUPFAM" id="SSF53474">
    <property type="entry name" value="alpha/beta-Hydrolases"/>
    <property type="match status" value="1"/>
</dbReference>
<dbReference type="EMBL" id="KN838606">
    <property type="protein sequence ID" value="KIK01478.1"/>
    <property type="molecule type" value="Genomic_DNA"/>
</dbReference>
<evidence type="ECO:0000259" key="1">
    <source>
        <dbReference type="Pfam" id="PF12697"/>
    </source>
</evidence>
<name>A0A0C9Y0D9_9AGAR</name>
<feature type="domain" description="AB hydrolase-1" evidence="1">
    <location>
        <begin position="66"/>
        <end position="322"/>
    </location>
</feature>
<dbReference type="HOGENOM" id="CLU_051715_1_0_1"/>
<dbReference type="AlphaFoldDB" id="A0A0C9Y0D9"/>
<sequence length="339" mass="37372">MTSIIAYIRSFFTSNDKHTLLFSVPKDRPLPAIPAGITERQFIQTPSGPLELHVALPSERTSKPPLLFVHGGFGSAECYQNFLPFFAAQGYSCYAVSLRGHGHSFNPGYWALYFTPRQAFLADLAAAVRHVREDTGSAANPIVVGHSAGGGLTQDLCHQGIVGQIPGVVLLAAIPGNGSLGVNSNWLQLDRWFFPRFCWHWFHSRSPLSSTALVHRAFFSSGCSVDVVKRTEKSMSEFESMSWPMLMQWQFVDPVKVIRGISGEGLKGGRKMLIVAADEDKLMGVKIEADLAAWYREANPESGEDAIKEAVVRNAGHHFLLDTNWREGAGKVLDWLEGK</sequence>
<proteinExistence type="predicted"/>